<evidence type="ECO:0000313" key="1">
    <source>
        <dbReference type="EMBL" id="DAE04878.1"/>
    </source>
</evidence>
<protein>
    <submittedName>
        <fullName evidence="1">Uncharacterized protein</fullName>
    </submittedName>
</protein>
<organism evidence="1">
    <name type="scientific">Siphoviridae sp. ctPxx43</name>
    <dbReference type="NCBI Taxonomy" id="2825489"/>
    <lineage>
        <taxon>Viruses</taxon>
        <taxon>Duplodnaviria</taxon>
        <taxon>Heunggongvirae</taxon>
        <taxon>Uroviricota</taxon>
        <taxon>Caudoviricetes</taxon>
    </lineage>
</organism>
<reference evidence="1" key="1">
    <citation type="journal article" date="2021" name="Proc. Natl. Acad. Sci. U.S.A.">
        <title>A Catalog of Tens of Thousands of Viruses from Human Metagenomes Reveals Hidden Associations with Chronic Diseases.</title>
        <authorList>
            <person name="Tisza M.J."/>
            <person name="Buck C.B."/>
        </authorList>
    </citation>
    <scope>NUCLEOTIDE SEQUENCE</scope>
    <source>
        <strain evidence="1">CtPxx43</strain>
    </source>
</reference>
<sequence length="70" mass="7590">MFFVFFISASFPSADGGTLEEPIEKDGQEPLLPENGCRELTVGHLRFESSIAALSVLDASHRPGGHLMDN</sequence>
<dbReference type="EMBL" id="BK015396">
    <property type="protein sequence ID" value="DAE04878.1"/>
    <property type="molecule type" value="Genomic_DNA"/>
</dbReference>
<name>A0A8S5PCS7_9CAUD</name>
<accession>A0A8S5PCS7</accession>
<proteinExistence type="predicted"/>